<reference evidence="1" key="2">
    <citation type="journal article" date="2015" name="Fish Shellfish Immunol.">
        <title>Early steps in the European eel (Anguilla anguilla)-Vibrio vulnificus interaction in the gills: Role of the RtxA13 toxin.</title>
        <authorList>
            <person name="Callol A."/>
            <person name="Pajuelo D."/>
            <person name="Ebbesson L."/>
            <person name="Teles M."/>
            <person name="MacKenzie S."/>
            <person name="Amaro C."/>
        </authorList>
    </citation>
    <scope>NUCLEOTIDE SEQUENCE</scope>
</reference>
<reference evidence="1" key="1">
    <citation type="submission" date="2014-11" db="EMBL/GenBank/DDBJ databases">
        <authorList>
            <person name="Amaro Gonzalez C."/>
        </authorList>
    </citation>
    <scope>NUCLEOTIDE SEQUENCE</scope>
</reference>
<protein>
    <submittedName>
        <fullName evidence="1">Uncharacterized protein</fullName>
    </submittedName>
</protein>
<accession>A0A0E9VIS1</accession>
<proteinExistence type="predicted"/>
<evidence type="ECO:0000313" key="1">
    <source>
        <dbReference type="EMBL" id="JAH77967.1"/>
    </source>
</evidence>
<name>A0A0E9VIS1_ANGAN</name>
<dbReference type="EMBL" id="GBXM01030610">
    <property type="protein sequence ID" value="JAH77967.1"/>
    <property type="molecule type" value="Transcribed_RNA"/>
</dbReference>
<organism evidence="1">
    <name type="scientific">Anguilla anguilla</name>
    <name type="common">European freshwater eel</name>
    <name type="synonym">Muraena anguilla</name>
    <dbReference type="NCBI Taxonomy" id="7936"/>
    <lineage>
        <taxon>Eukaryota</taxon>
        <taxon>Metazoa</taxon>
        <taxon>Chordata</taxon>
        <taxon>Craniata</taxon>
        <taxon>Vertebrata</taxon>
        <taxon>Euteleostomi</taxon>
        <taxon>Actinopterygii</taxon>
        <taxon>Neopterygii</taxon>
        <taxon>Teleostei</taxon>
        <taxon>Anguilliformes</taxon>
        <taxon>Anguillidae</taxon>
        <taxon>Anguilla</taxon>
    </lineage>
</organism>
<sequence length="49" mass="5964">MLKNLEVICVLFTRVVLPQRSLTVILWRYCQQCAHRPYYSYCTALRWNN</sequence>
<dbReference type="AlphaFoldDB" id="A0A0E9VIS1"/>